<evidence type="ECO:0000313" key="2">
    <source>
        <dbReference type="Proteomes" id="UP001153076"/>
    </source>
</evidence>
<name>A0A9Q1KA99_9CARY</name>
<sequence>MCEYWLGTSEERETKTSCRNLKNMLDSTSSKSLHYWRPILVGCGLTRYVGKVDMTAGIIVKQMGFKEYNKDEKRVGSLLPFTPARTNKIEKSCGQRFSATELRSSNPCCLGVTVMKPLAWRKGIMGDMTIAPVLKMLSTALTTWNTEVFGNLFRRKRKL</sequence>
<protein>
    <submittedName>
        <fullName evidence="1">Uncharacterized protein</fullName>
    </submittedName>
</protein>
<accession>A0A9Q1KA99</accession>
<dbReference type="Proteomes" id="UP001153076">
    <property type="component" value="Unassembled WGS sequence"/>
</dbReference>
<comment type="caution">
    <text evidence="1">The sequence shown here is derived from an EMBL/GenBank/DDBJ whole genome shotgun (WGS) entry which is preliminary data.</text>
</comment>
<organism evidence="1 2">
    <name type="scientific">Carnegiea gigantea</name>
    <dbReference type="NCBI Taxonomy" id="171969"/>
    <lineage>
        <taxon>Eukaryota</taxon>
        <taxon>Viridiplantae</taxon>
        <taxon>Streptophyta</taxon>
        <taxon>Embryophyta</taxon>
        <taxon>Tracheophyta</taxon>
        <taxon>Spermatophyta</taxon>
        <taxon>Magnoliopsida</taxon>
        <taxon>eudicotyledons</taxon>
        <taxon>Gunneridae</taxon>
        <taxon>Pentapetalae</taxon>
        <taxon>Caryophyllales</taxon>
        <taxon>Cactineae</taxon>
        <taxon>Cactaceae</taxon>
        <taxon>Cactoideae</taxon>
        <taxon>Echinocereeae</taxon>
        <taxon>Carnegiea</taxon>
    </lineage>
</organism>
<gene>
    <name evidence="1" type="ORF">Cgig2_017946</name>
</gene>
<keyword evidence="2" id="KW-1185">Reference proteome</keyword>
<evidence type="ECO:0000313" key="1">
    <source>
        <dbReference type="EMBL" id="KAJ8439673.1"/>
    </source>
</evidence>
<proteinExistence type="predicted"/>
<reference evidence="1" key="1">
    <citation type="submission" date="2022-04" db="EMBL/GenBank/DDBJ databases">
        <title>Carnegiea gigantea Genome sequencing and assembly v2.</title>
        <authorList>
            <person name="Copetti D."/>
            <person name="Sanderson M.J."/>
            <person name="Burquez A."/>
            <person name="Wojciechowski M.F."/>
        </authorList>
    </citation>
    <scope>NUCLEOTIDE SEQUENCE</scope>
    <source>
        <strain evidence="1">SGP5-SGP5p</strain>
        <tissue evidence="1">Aerial part</tissue>
    </source>
</reference>
<dbReference type="EMBL" id="JAKOGI010000212">
    <property type="protein sequence ID" value="KAJ8439673.1"/>
    <property type="molecule type" value="Genomic_DNA"/>
</dbReference>
<dbReference type="AlphaFoldDB" id="A0A9Q1KA99"/>